<evidence type="ECO:0000256" key="11">
    <source>
        <dbReference type="SAM" id="Phobius"/>
    </source>
</evidence>
<evidence type="ECO:0000256" key="9">
    <source>
        <dbReference type="ARBA" id="ARBA00023012"/>
    </source>
</evidence>
<evidence type="ECO:0000256" key="3">
    <source>
        <dbReference type="ARBA" id="ARBA00012438"/>
    </source>
</evidence>
<comment type="catalytic activity">
    <reaction evidence="1">
        <text>ATP + protein L-histidine = ADP + protein N-phospho-L-histidine.</text>
        <dbReference type="EC" id="2.7.13.3"/>
    </reaction>
</comment>
<dbReference type="SMART" id="SM00387">
    <property type="entry name" value="HATPase_c"/>
    <property type="match status" value="1"/>
</dbReference>
<dbReference type="Pfam" id="PF02518">
    <property type="entry name" value="HATPase_c"/>
    <property type="match status" value="1"/>
</dbReference>
<evidence type="ECO:0000256" key="4">
    <source>
        <dbReference type="ARBA" id="ARBA00022553"/>
    </source>
</evidence>
<keyword evidence="6 11" id="KW-0812">Transmembrane</keyword>
<dbReference type="InterPro" id="IPR003594">
    <property type="entry name" value="HATPase_dom"/>
</dbReference>
<evidence type="ECO:0000313" key="15">
    <source>
        <dbReference type="Proteomes" id="UP000622890"/>
    </source>
</evidence>
<feature type="transmembrane region" description="Helical" evidence="11">
    <location>
        <begin position="12"/>
        <end position="33"/>
    </location>
</feature>
<feature type="domain" description="HAMP" evidence="13">
    <location>
        <begin position="186"/>
        <end position="237"/>
    </location>
</feature>
<dbReference type="SMART" id="SM00388">
    <property type="entry name" value="HisKA"/>
    <property type="match status" value="1"/>
</dbReference>
<dbReference type="PROSITE" id="PS50109">
    <property type="entry name" value="HIS_KIN"/>
    <property type="match status" value="1"/>
</dbReference>
<evidence type="ECO:0000259" key="13">
    <source>
        <dbReference type="PROSITE" id="PS50885"/>
    </source>
</evidence>
<keyword evidence="5" id="KW-0808">Transferase</keyword>
<evidence type="ECO:0000256" key="8">
    <source>
        <dbReference type="ARBA" id="ARBA00022989"/>
    </source>
</evidence>
<dbReference type="InterPro" id="IPR036890">
    <property type="entry name" value="HATPase_C_sf"/>
</dbReference>
<protein>
    <recommendedName>
        <fullName evidence="3">histidine kinase</fullName>
        <ecNumber evidence="3">2.7.13.3</ecNumber>
    </recommendedName>
</protein>
<dbReference type="SUPFAM" id="SSF55874">
    <property type="entry name" value="ATPase domain of HSP90 chaperone/DNA topoisomerase II/histidine kinase"/>
    <property type="match status" value="1"/>
</dbReference>
<comment type="subcellular location">
    <subcellularLocation>
        <location evidence="2">Membrane</location>
    </subcellularLocation>
</comment>
<evidence type="ECO:0000256" key="2">
    <source>
        <dbReference type="ARBA" id="ARBA00004370"/>
    </source>
</evidence>
<dbReference type="PANTHER" id="PTHR45436:SF1">
    <property type="entry name" value="SENSOR PROTEIN QSEC"/>
    <property type="match status" value="1"/>
</dbReference>
<evidence type="ECO:0000256" key="5">
    <source>
        <dbReference type="ARBA" id="ARBA00022679"/>
    </source>
</evidence>
<evidence type="ECO:0000256" key="10">
    <source>
        <dbReference type="ARBA" id="ARBA00023136"/>
    </source>
</evidence>
<dbReference type="RefSeq" id="WP_200598675.1">
    <property type="nucleotide sequence ID" value="NZ_JAEPBG010000048.1"/>
</dbReference>
<keyword evidence="8 11" id="KW-1133">Transmembrane helix</keyword>
<keyword evidence="9" id="KW-0902">Two-component regulatory system</keyword>
<dbReference type="InterPro" id="IPR050428">
    <property type="entry name" value="TCS_sensor_his_kinase"/>
</dbReference>
<dbReference type="InterPro" id="IPR003661">
    <property type="entry name" value="HisK_dim/P_dom"/>
</dbReference>
<dbReference type="AlphaFoldDB" id="A0A934T0P1"/>
<dbReference type="PROSITE" id="PS50885">
    <property type="entry name" value="HAMP"/>
    <property type="match status" value="1"/>
</dbReference>
<proteinExistence type="predicted"/>
<reference evidence="14" key="1">
    <citation type="submission" date="2021-01" db="EMBL/GenBank/DDBJ databases">
        <title>Genome sequence of strain Noviherbaspirillum sp. DKR-6.</title>
        <authorList>
            <person name="Chaudhary D.K."/>
        </authorList>
    </citation>
    <scope>NUCLEOTIDE SEQUENCE</scope>
    <source>
        <strain evidence="14">DKR-6</strain>
    </source>
</reference>
<name>A0A934T0P1_9BURK</name>
<dbReference type="Gene3D" id="1.10.287.130">
    <property type="match status" value="1"/>
</dbReference>
<dbReference type="EMBL" id="JAEPBG010000048">
    <property type="protein sequence ID" value="MBK4739312.1"/>
    <property type="molecule type" value="Genomic_DNA"/>
</dbReference>
<evidence type="ECO:0000256" key="7">
    <source>
        <dbReference type="ARBA" id="ARBA00022777"/>
    </source>
</evidence>
<dbReference type="Pfam" id="PF00512">
    <property type="entry name" value="HisKA"/>
    <property type="match status" value="1"/>
</dbReference>
<dbReference type="SUPFAM" id="SSF47384">
    <property type="entry name" value="Homodimeric domain of signal transducing histidine kinase"/>
    <property type="match status" value="1"/>
</dbReference>
<dbReference type="GO" id="GO:0005886">
    <property type="term" value="C:plasma membrane"/>
    <property type="evidence" value="ECO:0007669"/>
    <property type="project" value="TreeGrafter"/>
</dbReference>
<dbReference type="InterPro" id="IPR004358">
    <property type="entry name" value="Sig_transdc_His_kin-like_C"/>
</dbReference>
<organism evidence="14 15">
    <name type="scientific">Noviherbaspirillum pedocola</name>
    <dbReference type="NCBI Taxonomy" id="2801341"/>
    <lineage>
        <taxon>Bacteria</taxon>
        <taxon>Pseudomonadati</taxon>
        <taxon>Pseudomonadota</taxon>
        <taxon>Betaproteobacteria</taxon>
        <taxon>Burkholderiales</taxon>
        <taxon>Oxalobacteraceae</taxon>
        <taxon>Noviherbaspirillum</taxon>
    </lineage>
</organism>
<dbReference type="InterPro" id="IPR013727">
    <property type="entry name" value="2CSK_N"/>
</dbReference>
<dbReference type="CDD" id="cd00082">
    <property type="entry name" value="HisKA"/>
    <property type="match status" value="1"/>
</dbReference>
<dbReference type="InterPro" id="IPR005467">
    <property type="entry name" value="His_kinase_dom"/>
</dbReference>
<keyword evidence="10 11" id="KW-0472">Membrane</keyword>
<accession>A0A934T0P1</accession>
<dbReference type="Proteomes" id="UP000622890">
    <property type="component" value="Unassembled WGS sequence"/>
</dbReference>
<dbReference type="PRINTS" id="PR00344">
    <property type="entry name" value="BCTRLSENSOR"/>
</dbReference>
<feature type="transmembrane region" description="Helical" evidence="11">
    <location>
        <begin position="162"/>
        <end position="185"/>
    </location>
</feature>
<gene>
    <name evidence="14" type="ORF">JJB74_32395</name>
</gene>
<evidence type="ECO:0000256" key="6">
    <source>
        <dbReference type="ARBA" id="ARBA00022692"/>
    </source>
</evidence>
<feature type="domain" description="Histidine kinase" evidence="12">
    <location>
        <begin position="245"/>
        <end position="455"/>
    </location>
</feature>
<evidence type="ECO:0000259" key="12">
    <source>
        <dbReference type="PROSITE" id="PS50109"/>
    </source>
</evidence>
<sequence length="456" mass="49915">MIRAGKSLYAGLALRMAVVLAGSAAILLGAIWLSTRSAVDEAYDRMLSASALQIAENLWYEHGRLNVDVPMAAFATMTAGDRVLYNVIGPDGRSIAGDPEFHPAIPWKDLVSGPVIIDGYDHELPVRIAMIGRAMPVENGNPWAVVIIGQSRFARSAFLDGLMARVLLAIVITGAVAAVVGMFTLHQALSPLKRIEAAIAQRSLTELQPLAMTVPRELLAVVSAINAFMERLATRRRIMQRVLGDTAHQLRTPVTAFLSQIEMLAAERDDTRRDTLLDRLRLRAQDLGALVNQLLHHAMVLHRADAVPKQRVDLKALAQTEALDMLSHADRALDLEMRAPDDGCEIEADAVSVREALRNVLANALRYGARSYLHVELNDLGQWLELKVIEDGPGIPEEAWSRVRQAFAVDSSGRSGASLGLAIVDEVMRSHQGELRFEKREGEGFAVCLRFPKLSA</sequence>
<dbReference type="Gene3D" id="3.30.565.10">
    <property type="entry name" value="Histidine kinase-like ATPase, C-terminal domain"/>
    <property type="match status" value="1"/>
</dbReference>
<dbReference type="Pfam" id="PF08521">
    <property type="entry name" value="2CSK_N"/>
    <property type="match status" value="1"/>
</dbReference>
<dbReference type="PANTHER" id="PTHR45436">
    <property type="entry name" value="SENSOR HISTIDINE KINASE YKOH"/>
    <property type="match status" value="1"/>
</dbReference>
<evidence type="ECO:0000256" key="1">
    <source>
        <dbReference type="ARBA" id="ARBA00000085"/>
    </source>
</evidence>
<keyword evidence="7 14" id="KW-0418">Kinase</keyword>
<dbReference type="EC" id="2.7.13.3" evidence="3"/>
<keyword evidence="4" id="KW-0597">Phosphoprotein</keyword>
<keyword evidence="15" id="KW-1185">Reference proteome</keyword>
<comment type="caution">
    <text evidence="14">The sequence shown here is derived from an EMBL/GenBank/DDBJ whole genome shotgun (WGS) entry which is preliminary data.</text>
</comment>
<dbReference type="InterPro" id="IPR003660">
    <property type="entry name" value="HAMP_dom"/>
</dbReference>
<evidence type="ECO:0000313" key="14">
    <source>
        <dbReference type="EMBL" id="MBK4739312.1"/>
    </source>
</evidence>
<dbReference type="GO" id="GO:0000155">
    <property type="term" value="F:phosphorelay sensor kinase activity"/>
    <property type="evidence" value="ECO:0007669"/>
    <property type="project" value="InterPro"/>
</dbReference>
<dbReference type="InterPro" id="IPR036097">
    <property type="entry name" value="HisK_dim/P_sf"/>
</dbReference>